<evidence type="ECO:0000313" key="4">
    <source>
        <dbReference type="Proteomes" id="UP000266841"/>
    </source>
</evidence>
<name>K0S4M3_THAOC</name>
<evidence type="ECO:0000313" key="3">
    <source>
        <dbReference type="EMBL" id="EJK59779.1"/>
    </source>
</evidence>
<evidence type="ECO:0000256" key="1">
    <source>
        <dbReference type="SAM" id="MobiDB-lite"/>
    </source>
</evidence>
<evidence type="ECO:0000256" key="2">
    <source>
        <dbReference type="SAM" id="SignalP"/>
    </source>
</evidence>
<protein>
    <submittedName>
        <fullName evidence="3">Uncharacterized protein</fullName>
    </submittedName>
</protein>
<feature type="signal peptide" evidence="2">
    <location>
        <begin position="1"/>
        <end position="20"/>
    </location>
</feature>
<dbReference type="EMBL" id="AGNL01022325">
    <property type="protein sequence ID" value="EJK59779.1"/>
    <property type="molecule type" value="Genomic_DNA"/>
</dbReference>
<keyword evidence="4" id="KW-1185">Reference proteome</keyword>
<feature type="non-terminal residue" evidence="3">
    <location>
        <position position="105"/>
    </location>
</feature>
<dbReference type="AlphaFoldDB" id="K0S4M3"/>
<gene>
    <name evidence="3" type="ORF">THAOC_19959</name>
</gene>
<feature type="region of interest" description="Disordered" evidence="1">
    <location>
        <begin position="77"/>
        <end position="105"/>
    </location>
</feature>
<sequence length="105" mass="11189">MAGAWLVSGSVVLRFSGVTAIPEEWSAPRGQVGGLAIPTSGFGVKLFQMDLPMAFCERGKGASTLATYYLIMARTKPVPQKSARGKNIGKVRRPSGRHASTRPIT</sequence>
<feature type="chain" id="PRO_5003836839" evidence="2">
    <location>
        <begin position="21"/>
        <end position="105"/>
    </location>
</feature>
<accession>K0S4M3</accession>
<comment type="caution">
    <text evidence="3">The sequence shown here is derived from an EMBL/GenBank/DDBJ whole genome shotgun (WGS) entry which is preliminary data.</text>
</comment>
<feature type="compositionally biased region" description="Basic residues" evidence="1">
    <location>
        <begin position="83"/>
        <end position="105"/>
    </location>
</feature>
<organism evidence="3 4">
    <name type="scientific">Thalassiosira oceanica</name>
    <name type="common">Marine diatom</name>
    <dbReference type="NCBI Taxonomy" id="159749"/>
    <lineage>
        <taxon>Eukaryota</taxon>
        <taxon>Sar</taxon>
        <taxon>Stramenopiles</taxon>
        <taxon>Ochrophyta</taxon>
        <taxon>Bacillariophyta</taxon>
        <taxon>Coscinodiscophyceae</taxon>
        <taxon>Thalassiosirophycidae</taxon>
        <taxon>Thalassiosirales</taxon>
        <taxon>Thalassiosiraceae</taxon>
        <taxon>Thalassiosira</taxon>
    </lineage>
</organism>
<dbReference type="Proteomes" id="UP000266841">
    <property type="component" value="Unassembled WGS sequence"/>
</dbReference>
<reference evidence="3 4" key="1">
    <citation type="journal article" date="2012" name="Genome Biol.">
        <title>Genome and low-iron response of an oceanic diatom adapted to chronic iron limitation.</title>
        <authorList>
            <person name="Lommer M."/>
            <person name="Specht M."/>
            <person name="Roy A.S."/>
            <person name="Kraemer L."/>
            <person name="Andreson R."/>
            <person name="Gutowska M.A."/>
            <person name="Wolf J."/>
            <person name="Bergner S.V."/>
            <person name="Schilhabel M.B."/>
            <person name="Klostermeier U.C."/>
            <person name="Beiko R.G."/>
            <person name="Rosenstiel P."/>
            <person name="Hippler M."/>
            <person name="Laroche J."/>
        </authorList>
    </citation>
    <scope>NUCLEOTIDE SEQUENCE [LARGE SCALE GENOMIC DNA]</scope>
    <source>
        <strain evidence="3 4">CCMP1005</strain>
    </source>
</reference>
<keyword evidence="2" id="KW-0732">Signal</keyword>
<proteinExistence type="predicted"/>